<protein>
    <submittedName>
        <fullName evidence="1">Uncharacterized protein</fullName>
    </submittedName>
</protein>
<evidence type="ECO:0000313" key="1">
    <source>
        <dbReference type="EMBL" id="KAI9918067.1"/>
    </source>
</evidence>
<proteinExistence type="predicted"/>
<evidence type="ECO:0000313" key="2">
    <source>
        <dbReference type="Proteomes" id="UP001163321"/>
    </source>
</evidence>
<dbReference type="Proteomes" id="UP001163321">
    <property type="component" value="Chromosome 13"/>
</dbReference>
<reference evidence="1 2" key="1">
    <citation type="journal article" date="2022" name="bioRxiv">
        <title>The genome of the oomycete Peronosclerospora sorghi, a cosmopolitan pathogen of maize and sorghum, is inflated with dispersed pseudogenes.</title>
        <authorList>
            <person name="Fletcher K."/>
            <person name="Martin F."/>
            <person name="Isakeit T."/>
            <person name="Cavanaugh K."/>
            <person name="Magill C."/>
            <person name="Michelmore R."/>
        </authorList>
    </citation>
    <scope>NUCLEOTIDE SEQUENCE [LARGE SCALE GENOMIC DNA]</scope>
    <source>
        <strain evidence="1">P6</strain>
    </source>
</reference>
<sequence>MMDMESRRSVSTYLQQVLQENMAIELQLTDDENTVEERINISVYESASPLTVVSTQWGSTAEIALVLEENGIKTLYVANVAPFVLRDHKARDPNDVERLRNSTPSVWLVGGLLVTPTSFEVLAQYCNMTISITLSQKL</sequence>
<gene>
    <name evidence="1" type="ORF">PsorP6_012507</name>
</gene>
<name>A0ACC0WH34_9STRA</name>
<dbReference type="EMBL" id="CM047592">
    <property type="protein sequence ID" value="KAI9918067.1"/>
    <property type="molecule type" value="Genomic_DNA"/>
</dbReference>
<organism evidence="1 2">
    <name type="scientific">Peronosclerospora sorghi</name>
    <dbReference type="NCBI Taxonomy" id="230839"/>
    <lineage>
        <taxon>Eukaryota</taxon>
        <taxon>Sar</taxon>
        <taxon>Stramenopiles</taxon>
        <taxon>Oomycota</taxon>
        <taxon>Peronosporomycetes</taxon>
        <taxon>Peronosporales</taxon>
        <taxon>Peronosporaceae</taxon>
        <taxon>Peronosclerospora</taxon>
    </lineage>
</organism>
<keyword evidence="2" id="KW-1185">Reference proteome</keyword>
<comment type="caution">
    <text evidence="1">The sequence shown here is derived from an EMBL/GenBank/DDBJ whole genome shotgun (WGS) entry which is preliminary data.</text>
</comment>
<accession>A0ACC0WH34</accession>